<sequence>MSSHTNYSWASSGSGSGSGSGGQGNGQGYVDDRERKRQIQAAYRDEERRLIDRLQVLTGGTGDKRANILARSVDKLEYLHNQVDELSRSNAELRLSLRQLQEQSRGLQALMEQQGYFLH</sequence>
<organism evidence="3 4">
    <name type="scientific">Coniophora puteana (strain RWD-64-598)</name>
    <name type="common">Brown rot fungus</name>
    <dbReference type="NCBI Taxonomy" id="741705"/>
    <lineage>
        <taxon>Eukaryota</taxon>
        <taxon>Fungi</taxon>
        <taxon>Dikarya</taxon>
        <taxon>Basidiomycota</taxon>
        <taxon>Agaricomycotina</taxon>
        <taxon>Agaricomycetes</taxon>
        <taxon>Agaricomycetidae</taxon>
        <taxon>Boletales</taxon>
        <taxon>Coniophorineae</taxon>
        <taxon>Coniophoraceae</taxon>
        <taxon>Coniophora</taxon>
    </lineage>
</organism>
<keyword evidence="1" id="KW-0175">Coiled coil</keyword>
<comment type="caution">
    <text evidence="3">The sequence shown here is derived from an EMBL/GenBank/DDBJ whole genome shotgun (WGS) entry which is preliminary data.</text>
</comment>
<dbReference type="GeneID" id="19203555"/>
<protein>
    <recommendedName>
        <fullName evidence="5">BHLH domain-containing protein</fullName>
    </recommendedName>
</protein>
<dbReference type="KEGG" id="cput:CONPUDRAFT_156291"/>
<evidence type="ECO:0000313" key="3">
    <source>
        <dbReference type="EMBL" id="EIW78295.1"/>
    </source>
</evidence>
<feature type="compositionally biased region" description="Gly residues" evidence="2">
    <location>
        <begin position="14"/>
        <end position="27"/>
    </location>
</feature>
<feature type="compositionally biased region" description="Polar residues" evidence="2">
    <location>
        <begin position="1"/>
        <end position="10"/>
    </location>
</feature>
<evidence type="ECO:0008006" key="5">
    <source>
        <dbReference type="Google" id="ProtNLM"/>
    </source>
</evidence>
<dbReference type="RefSeq" id="XP_007771358.1">
    <property type="nucleotide sequence ID" value="XM_007773168.1"/>
</dbReference>
<accession>A0A5M3MI23</accession>
<reference evidence="4" key="1">
    <citation type="journal article" date="2012" name="Science">
        <title>The Paleozoic origin of enzymatic lignin decomposition reconstructed from 31 fungal genomes.</title>
        <authorList>
            <person name="Floudas D."/>
            <person name="Binder M."/>
            <person name="Riley R."/>
            <person name="Barry K."/>
            <person name="Blanchette R.A."/>
            <person name="Henrissat B."/>
            <person name="Martinez A.T."/>
            <person name="Otillar R."/>
            <person name="Spatafora J.W."/>
            <person name="Yadav J.S."/>
            <person name="Aerts A."/>
            <person name="Benoit I."/>
            <person name="Boyd A."/>
            <person name="Carlson A."/>
            <person name="Copeland A."/>
            <person name="Coutinho P.M."/>
            <person name="de Vries R.P."/>
            <person name="Ferreira P."/>
            <person name="Findley K."/>
            <person name="Foster B."/>
            <person name="Gaskell J."/>
            <person name="Glotzer D."/>
            <person name="Gorecki P."/>
            <person name="Heitman J."/>
            <person name="Hesse C."/>
            <person name="Hori C."/>
            <person name="Igarashi K."/>
            <person name="Jurgens J.A."/>
            <person name="Kallen N."/>
            <person name="Kersten P."/>
            <person name="Kohler A."/>
            <person name="Kuees U."/>
            <person name="Kumar T.K.A."/>
            <person name="Kuo A."/>
            <person name="LaButti K."/>
            <person name="Larrondo L.F."/>
            <person name="Lindquist E."/>
            <person name="Ling A."/>
            <person name="Lombard V."/>
            <person name="Lucas S."/>
            <person name="Lundell T."/>
            <person name="Martin R."/>
            <person name="McLaughlin D.J."/>
            <person name="Morgenstern I."/>
            <person name="Morin E."/>
            <person name="Murat C."/>
            <person name="Nagy L.G."/>
            <person name="Nolan M."/>
            <person name="Ohm R.A."/>
            <person name="Patyshakuliyeva A."/>
            <person name="Rokas A."/>
            <person name="Ruiz-Duenas F.J."/>
            <person name="Sabat G."/>
            <person name="Salamov A."/>
            <person name="Samejima M."/>
            <person name="Schmutz J."/>
            <person name="Slot J.C."/>
            <person name="St John F."/>
            <person name="Stenlid J."/>
            <person name="Sun H."/>
            <person name="Sun S."/>
            <person name="Syed K."/>
            <person name="Tsang A."/>
            <person name="Wiebenga A."/>
            <person name="Young D."/>
            <person name="Pisabarro A."/>
            <person name="Eastwood D.C."/>
            <person name="Martin F."/>
            <person name="Cullen D."/>
            <person name="Grigoriev I.V."/>
            <person name="Hibbett D.S."/>
        </authorList>
    </citation>
    <scope>NUCLEOTIDE SEQUENCE [LARGE SCALE GENOMIC DNA]</scope>
    <source>
        <strain evidence="4">RWD-64-598 SS2</strain>
    </source>
</reference>
<keyword evidence="4" id="KW-1185">Reference proteome</keyword>
<dbReference type="EMBL" id="JH711582">
    <property type="protein sequence ID" value="EIW78295.1"/>
    <property type="molecule type" value="Genomic_DNA"/>
</dbReference>
<gene>
    <name evidence="3" type="ORF">CONPUDRAFT_156291</name>
</gene>
<proteinExistence type="predicted"/>
<name>A0A5M3MI23_CONPW</name>
<evidence type="ECO:0000256" key="2">
    <source>
        <dbReference type="SAM" id="MobiDB-lite"/>
    </source>
</evidence>
<evidence type="ECO:0000256" key="1">
    <source>
        <dbReference type="SAM" id="Coils"/>
    </source>
</evidence>
<feature type="coiled-coil region" evidence="1">
    <location>
        <begin position="83"/>
        <end position="110"/>
    </location>
</feature>
<dbReference type="Proteomes" id="UP000053558">
    <property type="component" value="Unassembled WGS sequence"/>
</dbReference>
<evidence type="ECO:0000313" key="4">
    <source>
        <dbReference type="Proteomes" id="UP000053558"/>
    </source>
</evidence>
<dbReference type="AlphaFoldDB" id="A0A5M3MI23"/>
<feature type="region of interest" description="Disordered" evidence="2">
    <location>
        <begin position="1"/>
        <end position="34"/>
    </location>
</feature>